<organism evidence="8 9">
    <name type="scientific">Candidatus Enterococcus clewellii</name>
    <dbReference type="NCBI Taxonomy" id="1834193"/>
    <lineage>
        <taxon>Bacteria</taxon>
        <taxon>Bacillati</taxon>
        <taxon>Bacillota</taxon>
        <taxon>Bacilli</taxon>
        <taxon>Lactobacillales</taxon>
        <taxon>Enterococcaceae</taxon>
        <taxon>Enterococcus</taxon>
    </lineage>
</organism>
<dbReference type="InterPro" id="IPR050090">
    <property type="entry name" value="Tyrosine_recombinase_XerCD"/>
</dbReference>
<dbReference type="Pfam" id="PF00589">
    <property type="entry name" value="Phage_integrase"/>
    <property type="match status" value="1"/>
</dbReference>
<evidence type="ECO:0000259" key="7">
    <source>
        <dbReference type="PROSITE" id="PS51900"/>
    </source>
</evidence>
<dbReference type="EMBL" id="CP147247">
    <property type="protein sequence ID" value="WYJ90677.1"/>
    <property type="molecule type" value="Genomic_DNA"/>
</dbReference>
<evidence type="ECO:0000256" key="3">
    <source>
        <dbReference type="ARBA" id="ARBA00023125"/>
    </source>
</evidence>
<comment type="similarity">
    <text evidence="1">Belongs to the 'phage' integrase family.</text>
</comment>
<dbReference type="PANTHER" id="PTHR30349">
    <property type="entry name" value="PHAGE INTEGRASE-RELATED"/>
    <property type="match status" value="1"/>
</dbReference>
<dbReference type="InterPro" id="IPR044068">
    <property type="entry name" value="CB"/>
</dbReference>
<evidence type="ECO:0000313" key="9">
    <source>
        <dbReference type="Proteomes" id="UP000195141"/>
    </source>
</evidence>
<evidence type="ECO:0000313" key="8">
    <source>
        <dbReference type="EMBL" id="WYJ90677.1"/>
    </source>
</evidence>
<keyword evidence="9" id="KW-1185">Reference proteome</keyword>
<dbReference type="PROSITE" id="PS51898">
    <property type="entry name" value="TYR_RECOMBINASE"/>
    <property type="match status" value="1"/>
</dbReference>
<dbReference type="AlphaFoldDB" id="A0AAQ3VVG3"/>
<reference evidence="8" key="2">
    <citation type="submission" date="2024-03" db="EMBL/GenBank/DDBJ databases">
        <title>The Genome Sequence of Enterococcus sp. DIV0242b.</title>
        <authorList>
            <consortium name="The Broad Institute Genomics Platform"/>
            <consortium name="The Broad Institute Microbial Omics Core"/>
            <consortium name="The Broad Institute Genomic Center for Infectious Diseases"/>
            <person name="Earl A."/>
            <person name="Manson A."/>
            <person name="Gilmore M."/>
            <person name="Schwartman J."/>
            <person name="Shea T."/>
            <person name="Abouelleil A."/>
            <person name="Cao P."/>
            <person name="Chapman S."/>
            <person name="Cusick C."/>
            <person name="Young S."/>
            <person name="Neafsey D."/>
            <person name="Nusbaum C."/>
            <person name="Birren B."/>
        </authorList>
    </citation>
    <scope>NUCLEOTIDE SEQUENCE</scope>
    <source>
        <strain evidence="8">9E7_DIV0242</strain>
    </source>
</reference>
<dbReference type="GO" id="GO:0006310">
    <property type="term" value="P:DNA recombination"/>
    <property type="evidence" value="ECO:0007669"/>
    <property type="project" value="UniProtKB-KW"/>
</dbReference>
<dbReference type="InterPro" id="IPR011010">
    <property type="entry name" value="DNA_brk_join_enz"/>
</dbReference>
<dbReference type="InterPro" id="IPR002104">
    <property type="entry name" value="Integrase_catalytic"/>
</dbReference>
<keyword evidence="2" id="KW-0229">DNA integration</keyword>
<dbReference type="Gene3D" id="1.10.150.130">
    <property type="match status" value="1"/>
</dbReference>
<gene>
    <name evidence="8" type="ORF">A5888_002434</name>
</gene>
<evidence type="ECO:0000259" key="6">
    <source>
        <dbReference type="PROSITE" id="PS51898"/>
    </source>
</evidence>
<feature type="domain" description="Core-binding (CB)" evidence="7">
    <location>
        <begin position="66"/>
        <end position="149"/>
    </location>
</feature>
<dbReference type="InterPro" id="IPR010998">
    <property type="entry name" value="Integrase_recombinase_N"/>
</dbReference>
<dbReference type="PANTHER" id="PTHR30349:SF41">
    <property type="entry name" value="INTEGRASE_RECOMBINASE PROTEIN MJ0367-RELATED"/>
    <property type="match status" value="1"/>
</dbReference>
<evidence type="ECO:0000256" key="5">
    <source>
        <dbReference type="PROSITE-ProRule" id="PRU01248"/>
    </source>
</evidence>
<dbReference type="GO" id="GO:0003677">
    <property type="term" value="F:DNA binding"/>
    <property type="evidence" value="ECO:0007669"/>
    <property type="project" value="UniProtKB-UniRule"/>
</dbReference>
<protein>
    <recommendedName>
        <fullName evidence="10">Tyr recombinase domain-containing protein</fullName>
    </recommendedName>
</protein>
<dbReference type="Proteomes" id="UP000195141">
    <property type="component" value="Chromosome"/>
</dbReference>
<evidence type="ECO:0008006" key="10">
    <source>
        <dbReference type="Google" id="ProtNLM"/>
    </source>
</evidence>
<feature type="domain" description="Tyr recombinase" evidence="6">
    <location>
        <begin position="170"/>
        <end position="361"/>
    </location>
</feature>
<dbReference type="SUPFAM" id="SSF56349">
    <property type="entry name" value="DNA breaking-rejoining enzymes"/>
    <property type="match status" value="1"/>
</dbReference>
<dbReference type="GO" id="GO:0015074">
    <property type="term" value="P:DNA integration"/>
    <property type="evidence" value="ECO:0007669"/>
    <property type="project" value="UniProtKB-KW"/>
</dbReference>
<dbReference type="Gene3D" id="1.10.443.10">
    <property type="entry name" value="Intergrase catalytic core"/>
    <property type="match status" value="1"/>
</dbReference>
<dbReference type="InterPro" id="IPR013762">
    <property type="entry name" value="Integrase-like_cat_sf"/>
</dbReference>
<accession>A0AAQ3VVG3</accession>
<dbReference type="CDD" id="cd01189">
    <property type="entry name" value="INT_ICEBs1_C_like"/>
    <property type="match status" value="1"/>
</dbReference>
<evidence type="ECO:0000256" key="1">
    <source>
        <dbReference type="ARBA" id="ARBA00008857"/>
    </source>
</evidence>
<reference evidence="8" key="1">
    <citation type="submission" date="2017-05" db="EMBL/GenBank/DDBJ databases">
        <authorList>
            <consortium name="The Broad Institute Genomics Platform"/>
            <consortium name="The Broad Institute Genomic Center for Infectious Diseases"/>
            <person name="Earl A."/>
            <person name="Manson A."/>
            <person name="Schwartman J."/>
            <person name="Gilmore M."/>
            <person name="Abouelleil A."/>
            <person name="Cao P."/>
            <person name="Chapman S."/>
            <person name="Cusick C."/>
            <person name="Shea T."/>
            <person name="Young S."/>
            <person name="Neafsey D."/>
            <person name="Nusbaum C."/>
            <person name="Birren B."/>
        </authorList>
    </citation>
    <scope>NUCLEOTIDE SEQUENCE</scope>
    <source>
        <strain evidence="8">9E7_DIV0242</strain>
    </source>
</reference>
<evidence type="ECO:0000256" key="4">
    <source>
        <dbReference type="ARBA" id="ARBA00023172"/>
    </source>
</evidence>
<keyword evidence="4" id="KW-0233">DNA recombination</keyword>
<dbReference type="Pfam" id="PF14659">
    <property type="entry name" value="Phage_int_SAM_3"/>
    <property type="match status" value="1"/>
</dbReference>
<name>A0AAQ3VVG3_9ENTE</name>
<proteinExistence type="inferred from homology"/>
<sequence>MARKGENIYKRKDGRYEGRYIKKRTENGKIIFGYVYGKKYNTVKNKLTVLKSQYSQANRAQLLFQGRLADWLNHWLEYTVKRRVKVTTYAAYSGRVEKHITPFLGNKKMGELRHADINEFVHYLQHKELSPTTIKGIITVLKHALNQACKEHYLSENPCEDIVLPKNRNERVSAMTIQQQKRLEQAALQEESCSPVILALYTGMRIGEISGLKWTDIDFGNNIIRVRRTLLRVNCDDSIQKTKLILSTPKTETSRRDIPLAENLKEYLLENRNKANSEFLISCKNSFAEPRVINYRFKKTIRKADLDIHFHVLRHTFATRCIEEGVDVATLSRLLGHSSVKMTLDTYTDSMWENRQIAISKLDAKLILNSTKKEVS</sequence>
<dbReference type="RefSeq" id="WP_422389723.1">
    <property type="nucleotide sequence ID" value="NZ_CP147247.1"/>
</dbReference>
<dbReference type="PROSITE" id="PS51900">
    <property type="entry name" value="CB"/>
    <property type="match status" value="1"/>
</dbReference>
<keyword evidence="3 5" id="KW-0238">DNA-binding</keyword>
<evidence type="ECO:0000256" key="2">
    <source>
        <dbReference type="ARBA" id="ARBA00022908"/>
    </source>
</evidence>
<dbReference type="InterPro" id="IPR004107">
    <property type="entry name" value="Integrase_SAM-like_N"/>
</dbReference>